<evidence type="ECO:0000313" key="4">
    <source>
        <dbReference type="Proteomes" id="UP001589691"/>
    </source>
</evidence>
<evidence type="ECO:0000313" key="3">
    <source>
        <dbReference type="EMBL" id="MFB9769414.1"/>
    </source>
</evidence>
<keyword evidence="1" id="KW-0732">Signal</keyword>
<accession>A0ABV5WTE5</accession>
<name>A0ABV5WTE5_9LACO</name>
<evidence type="ECO:0000259" key="2">
    <source>
        <dbReference type="Pfam" id="PF13731"/>
    </source>
</evidence>
<protein>
    <submittedName>
        <fullName evidence="3">WxL domain-containing protein</fullName>
    </submittedName>
</protein>
<dbReference type="RefSeq" id="WP_137643348.1">
    <property type="nucleotide sequence ID" value="NZ_BJEA01000016.1"/>
</dbReference>
<feature type="signal peptide" evidence="1">
    <location>
        <begin position="1"/>
        <end position="28"/>
    </location>
</feature>
<evidence type="ECO:0000256" key="1">
    <source>
        <dbReference type="SAM" id="SignalP"/>
    </source>
</evidence>
<keyword evidence="4" id="KW-1185">Reference proteome</keyword>
<feature type="chain" id="PRO_5046437253" evidence="1">
    <location>
        <begin position="29"/>
        <end position="239"/>
    </location>
</feature>
<organism evidence="3 4">
    <name type="scientific">Lactiplantibacillus modestisalitolerans</name>
    <dbReference type="NCBI Taxonomy" id="1457219"/>
    <lineage>
        <taxon>Bacteria</taxon>
        <taxon>Bacillati</taxon>
        <taxon>Bacillota</taxon>
        <taxon>Bacilli</taxon>
        <taxon>Lactobacillales</taxon>
        <taxon>Lactobacillaceae</taxon>
        <taxon>Lactiplantibacillus</taxon>
    </lineage>
</organism>
<comment type="caution">
    <text evidence="3">The sequence shown here is derived from an EMBL/GenBank/DDBJ whole genome shotgun (WGS) entry which is preliminary data.</text>
</comment>
<dbReference type="Proteomes" id="UP001589691">
    <property type="component" value="Unassembled WGS sequence"/>
</dbReference>
<feature type="domain" description="WxL" evidence="2">
    <location>
        <begin position="61"/>
        <end position="233"/>
    </location>
</feature>
<gene>
    <name evidence="3" type="ORF">ACFFLI_05890</name>
</gene>
<dbReference type="Pfam" id="PF13731">
    <property type="entry name" value="WxL"/>
    <property type="match status" value="1"/>
</dbReference>
<proteinExistence type="predicted"/>
<dbReference type="EMBL" id="JBHLZY010000013">
    <property type="protein sequence ID" value="MFB9769414.1"/>
    <property type="molecule type" value="Genomic_DNA"/>
</dbReference>
<dbReference type="InterPro" id="IPR027994">
    <property type="entry name" value="WxL_dom"/>
</dbReference>
<reference evidence="3 4" key="1">
    <citation type="submission" date="2024-09" db="EMBL/GenBank/DDBJ databases">
        <authorList>
            <person name="Sun Q."/>
            <person name="Mori K."/>
        </authorList>
    </citation>
    <scope>NUCLEOTIDE SEQUENCE [LARGE SCALE GENOMIC DNA]</scope>
    <source>
        <strain evidence="3 4">TBRC 4576</strain>
    </source>
</reference>
<sequence>MQKVKIFSGLASSATLLTLALFPLGALAAGPGTASDNLTTITGGYAADETSNGQAQSNAQFEVTPGALTLNAVPNILLNNTGVENIASQDTSLTAATGNTSGGSGYDGNGTGSLSVSDYRGNHAGWSLTVGLGNFTAADSSTVTSAVLNLNATKGTVDNTATSNPTSVKLSQSTVAPGAWVTSPQTIWDASAASGEGQNTATTTGSSLDVSKQPTISSGTYTATLYWALQNAPAATPAS</sequence>